<proteinExistence type="predicted"/>
<gene>
    <name evidence="3" type="primary">LOC105110969</name>
</gene>
<organism evidence="2 3">
    <name type="scientific">Populus euphratica</name>
    <name type="common">Euphrates poplar</name>
    <dbReference type="NCBI Taxonomy" id="75702"/>
    <lineage>
        <taxon>Eukaryota</taxon>
        <taxon>Viridiplantae</taxon>
        <taxon>Streptophyta</taxon>
        <taxon>Embryophyta</taxon>
        <taxon>Tracheophyta</taxon>
        <taxon>Spermatophyta</taxon>
        <taxon>Magnoliopsida</taxon>
        <taxon>eudicotyledons</taxon>
        <taxon>Gunneridae</taxon>
        <taxon>Pentapetalae</taxon>
        <taxon>rosids</taxon>
        <taxon>fabids</taxon>
        <taxon>Malpighiales</taxon>
        <taxon>Salicaceae</taxon>
        <taxon>Saliceae</taxon>
        <taxon>Populus</taxon>
    </lineage>
</organism>
<sequence>MEQTSTGEIWKFPRSIMEGNMKVWILQLVALWVVLVAIHDHHVVANDGGINTHPGPVIRLHASVEGRKAINDSRPLSIVGAGSKLCVSVNRFVPQLVDCKADTKEQKWEFYTDGTLRTETDLSMCLTCNDLTQGSDILVLPCNFSSSDYIFWRYRSSDYAIINTASASKDLVMDLREGQTEVPQQIFLWQSNGGDNQMWYLVP</sequence>
<dbReference type="SMART" id="SM00458">
    <property type="entry name" value="RICIN"/>
    <property type="match status" value="1"/>
</dbReference>
<protein>
    <submittedName>
        <fullName evidence="3">Abrin-a-like</fullName>
    </submittedName>
</protein>
<dbReference type="CDD" id="cd23444">
    <property type="entry name" value="beta-trefoil_Ricin_RIPs_II_rpt2"/>
    <property type="match status" value="1"/>
</dbReference>
<dbReference type="RefSeq" id="XP_011004486.1">
    <property type="nucleotide sequence ID" value="XM_011006184.1"/>
</dbReference>
<name>A0AAJ6X3X3_POPEU</name>
<dbReference type="AlphaFoldDB" id="A0AAJ6X3X3"/>
<evidence type="ECO:0000313" key="3">
    <source>
        <dbReference type="RefSeq" id="XP_011004486.1"/>
    </source>
</evidence>
<keyword evidence="2" id="KW-1185">Reference proteome</keyword>
<dbReference type="Pfam" id="PF00652">
    <property type="entry name" value="Ricin_B_lectin"/>
    <property type="match status" value="1"/>
</dbReference>
<evidence type="ECO:0000313" key="2">
    <source>
        <dbReference type="Proteomes" id="UP000694918"/>
    </source>
</evidence>
<dbReference type="Proteomes" id="UP000694918">
    <property type="component" value="Unplaced"/>
</dbReference>
<evidence type="ECO:0000259" key="1">
    <source>
        <dbReference type="SMART" id="SM00458"/>
    </source>
</evidence>
<dbReference type="GeneID" id="105110969"/>
<dbReference type="Gene3D" id="2.80.10.50">
    <property type="match status" value="1"/>
</dbReference>
<dbReference type="InterPro" id="IPR000772">
    <property type="entry name" value="Ricin_B_lectin"/>
</dbReference>
<dbReference type="KEGG" id="peu:105110969"/>
<accession>A0AAJ6X3X3</accession>
<dbReference type="SUPFAM" id="SSF50370">
    <property type="entry name" value="Ricin B-like lectins"/>
    <property type="match status" value="1"/>
</dbReference>
<dbReference type="PROSITE" id="PS50231">
    <property type="entry name" value="RICIN_B_LECTIN"/>
    <property type="match status" value="1"/>
</dbReference>
<dbReference type="InterPro" id="IPR035992">
    <property type="entry name" value="Ricin_B-like_lectins"/>
</dbReference>
<reference evidence="3" key="1">
    <citation type="submission" date="2025-08" db="UniProtKB">
        <authorList>
            <consortium name="RefSeq"/>
        </authorList>
    </citation>
    <scope>IDENTIFICATION</scope>
</reference>
<feature type="domain" description="Ricin B lectin" evidence="1">
    <location>
        <begin position="73"/>
        <end position="202"/>
    </location>
</feature>